<keyword evidence="2" id="KW-1185">Reference proteome</keyword>
<dbReference type="AlphaFoldDB" id="A0A2Z6ZW62"/>
<dbReference type="OrthoDB" id="912362at2759"/>
<organism evidence="1 2">
    <name type="scientific">Dorcoceras hygrometricum</name>
    <dbReference type="NCBI Taxonomy" id="472368"/>
    <lineage>
        <taxon>Eukaryota</taxon>
        <taxon>Viridiplantae</taxon>
        <taxon>Streptophyta</taxon>
        <taxon>Embryophyta</taxon>
        <taxon>Tracheophyta</taxon>
        <taxon>Spermatophyta</taxon>
        <taxon>Magnoliopsida</taxon>
        <taxon>eudicotyledons</taxon>
        <taxon>Gunneridae</taxon>
        <taxon>Pentapetalae</taxon>
        <taxon>asterids</taxon>
        <taxon>lamiids</taxon>
        <taxon>Lamiales</taxon>
        <taxon>Gesneriaceae</taxon>
        <taxon>Didymocarpoideae</taxon>
        <taxon>Trichosporeae</taxon>
        <taxon>Loxocarpinae</taxon>
        <taxon>Dorcoceras</taxon>
    </lineage>
</organism>
<accession>A0A2Z6ZW62</accession>
<dbReference type="InterPro" id="IPR006912">
    <property type="entry name" value="Harbinger_derived_prot"/>
</dbReference>
<dbReference type="PANTHER" id="PTHR47150">
    <property type="entry name" value="OS12G0169200 PROTEIN"/>
    <property type="match status" value="1"/>
</dbReference>
<dbReference type="Proteomes" id="UP000250235">
    <property type="component" value="Unassembled WGS sequence"/>
</dbReference>
<evidence type="ECO:0000313" key="2">
    <source>
        <dbReference type="Proteomes" id="UP000250235"/>
    </source>
</evidence>
<protein>
    <recommendedName>
        <fullName evidence="3">Nuclease HARBI1</fullName>
    </recommendedName>
</protein>
<dbReference type="Pfam" id="PF04827">
    <property type="entry name" value="Plant_tran"/>
    <property type="match status" value="1"/>
</dbReference>
<dbReference type="EMBL" id="KV041033">
    <property type="protein sequence ID" value="KZV07145.1"/>
    <property type="molecule type" value="Genomic_DNA"/>
</dbReference>
<sequence>MRRDLFLRIVNALQNHSLYFQQRDDASRRKGLSPLQKCTAAIRQLAYGVPADNLDEDLRMGESTSIKCLFSFCQYAVELFGDQYLRRPDANDIQRLLQMHEERHGFPGMLGSLDCMYWEWKNCPVAWKGQFTRGHGSPTIVLEAIASQDLWIWHAFFGVAGSRNDINVLYESPLFNTVLQRTAPDINFTVNGALYTKCYYLTDGIYP</sequence>
<evidence type="ECO:0000313" key="1">
    <source>
        <dbReference type="EMBL" id="KZV07145.1"/>
    </source>
</evidence>
<evidence type="ECO:0008006" key="3">
    <source>
        <dbReference type="Google" id="ProtNLM"/>
    </source>
</evidence>
<gene>
    <name evidence="1" type="ORF">F511_45373</name>
</gene>
<name>A0A2Z6ZW62_9LAMI</name>
<reference evidence="1 2" key="1">
    <citation type="journal article" date="2015" name="Proc. Natl. Acad. Sci. U.S.A.">
        <title>The resurrection genome of Boea hygrometrica: A blueprint for survival of dehydration.</title>
        <authorList>
            <person name="Xiao L."/>
            <person name="Yang G."/>
            <person name="Zhang L."/>
            <person name="Yang X."/>
            <person name="Zhao S."/>
            <person name="Ji Z."/>
            <person name="Zhou Q."/>
            <person name="Hu M."/>
            <person name="Wang Y."/>
            <person name="Chen M."/>
            <person name="Xu Y."/>
            <person name="Jin H."/>
            <person name="Xiao X."/>
            <person name="Hu G."/>
            <person name="Bao F."/>
            <person name="Hu Y."/>
            <person name="Wan P."/>
            <person name="Li L."/>
            <person name="Deng X."/>
            <person name="Kuang T."/>
            <person name="Xiang C."/>
            <person name="Zhu J.K."/>
            <person name="Oliver M.J."/>
            <person name="He Y."/>
        </authorList>
    </citation>
    <scope>NUCLEOTIDE SEQUENCE [LARGE SCALE GENOMIC DNA]</scope>
    <source>
        <strain evidence="2">cv. XS01</strain>
    </source>
</reference>
<proteinExistence type="predicted"/>
<dbReference type="PANTHER" id="PTHR47150:SF7">
    <property type="entry name" value="NUCLEASE"/>
    <property type="match status" value="1"/>
</dbReference>